<proteinExistence type="predicted"/>
<organism evidence="2">
    <name type="scientific">viral metagenome</name>
    <dbReference type="NCBI Taxonomy" id="1070528"/>
    <lineage>
        <taxon>unclassified sequences</taxon>
        <taxon>metagenomes</taxon>
        <taxon>organismal metagenomes</taxon>
    </lineage>
</organism>
<reference evidence="2" key="1">
    <citation type="submission" date="2020-03" db="EMBL/GenBank/DDBJ databases">
        <title>The deep terrestrial virosphere.</title>
        <authorList>
            <person name="Holmfeldt K."/>
            <person name="Nilsson E."/>
            <person name="Simone D."/>
            <person name="Lopez-Fernandez M."/>
            <person name="Wu X."/>
            <person name="de Brujin I."/>
            <person name="Lundin D."/>
            <person name="Andersson A."/>
            <person name="Bertilsson S."/>
            <person name="Dopson M."/>
        </authorList>
    </citation>
    <scope>NUCLEOTIDE SEQUENCE</scope>
    <source>
        <strain evidence="2">MM415A00659</strain>
        <strain evidence="1">MM415B00962</strain>
    </source>
</reference>
<protein>
    <submittedName>
        <fullName evidence="2">Uncharacterized protein</fullName>
    </submittedName>
</protein>
<evidence type="ECO:0000313" key="1">
    <source>
        <dbReference type="EMBL" id="QJA61324.1"/>
    </source>
</evidence>
<gene>
    <name evidence="2" type="ORF">MM415A00659_0002</name>
    <name evidence="1" type="ORF">MM415B00962_0019</name>
</gene>
<evidence type="ECO:0000313" key="2">
    <source>
        <dbReference type="EMBL" id="QJA80770.1"/>
    </source>
</evidence>
<dbReference type="EMBL" id="MT141437">
    <property type="protein sequence ID" value="QJA61324.1"/>
    <property type="molecule type" value="Genomic_DNA"/>
</dbReference>
<name>A0A6M3KG27_9ZZZZ</name>
<dbReference type="EMBL" id="MT142435">
    <property type="protein sequence ID" value="QJA80770.1"/>
    <property type="molecule type" value="Genomic_DNA"/>
</dbReference>
<dbReference type="AlphaFoldDB" id="A0A6M3KG27"/>
<sequence length="151" mass="16579">MYQKQQLRLLRQDPNAPVVKAAGEREIEKAWAESDIKDWLDAFGQASVQRERESRMNIEKSRLGLAGAKADLNLDIQRRQLASGLGQQKREATLGLIGTGLSGVGALRDIYASGKRKAAADKIANQMDKMIGLLGSAEARSRYDLSTILNP</sequence>
<accession>A0A6M3KG27</accession>